<feature type="transmembrane region" description="Helical" evidence="10">
    <location>
        <begin position="15"/>
        <end position="40"/>
    </location>
</feature>
<keyword evidence="5" id="KW-0808">Transferase</keyword>
<dbReference type="SUPFAM" id="SSF47384">
    <property type="entry name" value="Homodimeric domain of signal transducing histidine kinase"/>
    <property type="match status" value="1"/>
</dbReference>
<evidence type="ECO:0000256" key="6">
    <source>
        <dbReference type="ARBA" id="ARBA00022692"/>
    </source>
</evidence>
<evidence type="ECO:0000259" key="11">
    <source>
        <dbReference type="PROSITE" id="PS50109"/>
    </source>
</evidence>
<evidence type="ECO:0000256" key="2">
    <source>
        <dbReference type="ARBA" id="ARBA00004370"/>
    </source>
</evidence>
<evidence type="ECO:0000259" key="12">
    <source>
        <dbReference type="PROSITE" id="PS50885"/>
    </source>
</evidence>
<comment type="subcellular location">
    <subcellularLocation>
        <location evidence="2">Membrane</location>
    </subcellularLocation>
</comment>
<comment type="catalytic activity">
    <reaction evidence="1">
        <text>ATP + protein L-histidine = ADP + protein N-phospho-L-histidine.</text>
        <dbReference type="EC" id="2.7.13.3"/>
    </reaction>
</comment>
<evidence type="ECO:0000256" key="8">
    <source>
        <dbReference type="ARBA" id="ARBA00022989"/>
    </source>
</evidence>
<dbReference type="Proteomes" id="UP001138540">
    <property type="component" value="Unassembled WGS sequence"/>
</dbReference>
<dbReference type="InterPro" id="IPR005467">
    <property type="entry name" value="His_kinase_dom"/>
</dbReference>
<dbReference type="InterPro" id="IPR003660">
    <property type="entry name" value="HAMP_dom"/>
</dbReference>
<evidence type="ECO:0000313" key="14">
    <source>
        <dbReference type="Proteomes" id="UP001138540"/>
    </source>
</evidence>
<protein>
    <recommendedName>
        <fullName evidence="3">histidine kinase</fullName>
        <ecNumber evidence="3">2.7.13.3</ecNumber>
    </recommendedName>
</protein>
<evidence type="ECO:0000313" key="13">
    <source>
        <dbReference type="EMBL" id="MBB5984801.1"/>
    </source>
</evidence>
<keyword evidence="14" id="KW-1185">Reference proteome</keyword>
<proteinExistence type="predicted"/>
<evidence type="ECO:0000256" key="9">
    <source>
        <dbReference type="ARBA" id="ARBA00023012"/>
    </source>
</evidence>
<feature type="transmembrane region" description="Helical" evidence="10">
    <location>
        <begin position="166"/>
        <end position="189"/>
    </location>
</feature>
<keyword evidence="4" id="KW-0597">Phosphoprotein</keyword>
<dbReference type="Gene3D" id="1.10.287.130">
    <property type="match status" value="1"/>
</dbReference>
<dbReference type="PANTHER" id="PTHR45436:SF5">
    <property type="entry name" value="SENSOR HISTIDINE KINASE TRCS"/>
    <property type="match status" value="1"/>
</dbReference>
<accession>A0ABR6NCL0</accession>
<name>A0ABR6NCL0_9SPHN</name>
<comment type="caution">
    <text evidence="13">The sequence shown here is derived from an EMBL/GenBank/DDBJ whole genome shotgun (WGS) entry which is preliminary data.</text>
</comment>
<evidence type="ECO:0000256" key="10">
    <source>
        <dbReference type="SAM" id="Phobius"/>
    </source>
</evidence>
<dbReference type="SMART" id="SM00387">
    <property type="entry name" value="HATPase_c"/>
    <property type="match status" value="1"/>
</dbReference>
<reference evidence="13 14" key="1">
    <citation type="submission" date="2020-08" db="EMBL/GenBank/DDBJ databases">
        <title>Exploring microbial biodiversity for novel pathways involved in the catabolism of aromatic compounds derived from lignin.</title>
        <authorList>
            <person name="Elkins J."/>
        </authorList>
    </citation>
    <scope>NUCLEOTIDE SEQUENCE [LARGE SCALE GENOMIC DNA]</scope>
    <source>
        <strain evidence="13 14">B1D3A</strain>
    </source>
</reference>
<dbReference type="Gene3D" id="3.30.565.10">
    <property type="entry name" value="Histidine kinase-like ATPase, C-terminal domain"/>
    <property type="match status" value="1"/>
</dbReference>
<keyword evidence="7 13" id="KW-0418">Kinase</keyword>
<evidence type="ECO:0000256" key="7">
    <source>
        <dbReference type="ARBA" id="ARBA00022777"/>
    </source>
</evidence>
<feature type="domain" description="Histidine kinase" evidence="11">
    <location>
        <begin position="245"/>
        <end position="444"/>
    </location>
</feature>
<dbReference type="PANTHER" id="PTHR45436">
    <property type="entry name" value="SENSOR HISTIDINE KINASE YKOH"/>
    <property type="match status" value="1"/>
</dbReference>
<dbReference type="GO" id="GO:0016301">
    <property type="term" value="F:kinase activity"/>
    <property type="evidence" value="ECO:0007669"/>
    <property type="project" value="UniProtKB-KW"/>
</dbReference>
<dbReference type="RefSeq" id="WP_184150415.1">
    <property type="nucleotide sequence ID" value="NZ_JACHKA010000001.1"/>
</dbReference>
<sequence length="444" mass="47608">MSMGQGLRLRGSLQFRLIVGSAVGVVLAVLLAGLFIGNLYRIHTTERFQSELDHHLSELIAMTRVDAAGMPRIPQPLSDPQFNARHSGLYWQVDGGEGRIARSVSLGADRLAVHSDDSAWETGRAGDQMLLQRSARVTLDGHEVVATIASAQELLEEQISHFWSDLAWSMSAVGLLLLAGAIALVRFGLAPVRRLGEEVDRLRHGEVARLDPDVPTEFAPLVERLNALLAAQAQLISRARTQSGNLAHNLRTPLALIMDEAEQLRLAGHVETADFLLGRSALMQRQIDYHLTRAAAGGTRGAGTLTEVAPLLDQIITAMKRLHAGRDIAFEVDLPPGLRLPCDRGDLAEILSNLIDNACKWCRHRVIITGAPGGIEVRDDGKGIAAANLQAVLIPGTRLDPETPGTGLGLAATADLLKFSGGELTLGAASEGGLSARVSFAEER</sequence>
<organism evidence="13 14">
    <name type="scientific">Sphingobium lignivorans</name>
    <dbReference type="NCBI Taxonomy" id="2735886"/>
    <lineage>
        <taxon>Bacteria</taxon>
        <taxon>Pseudomonadati</taxon>
        <taxon>Pseudomonadota</taxon>
        <taxon>Alphaproteobacteria</taxon>
        <taxon>Sphingomonadales</taxon>
        <taxon>Sphingomonadaceae</taxon>
        <taxon>Sphingobium</taxon>
    </lineage>
</organism>
<evidence type="ECO:0000256" key="4">
    <source>
        <dbReference type="ARBA" id="ARBA00022553"/>
    </source>
</evidence>
<dbReference type="PROSITE" id="PS50109">
    <property type="entry name" value="HIS_KIN"/>
    <property type="match status" value="1"/>
</dbReference>
<dbReference type="InterPro" id="IPR003594">
    <property type="entry name" value="HATPase_dom"/>
</dbReference>
<dbReference type="EC" id="2.7.13.3" evidence="3"/>
<dbReference type="InterPro" id="IPR050428">
    <property type="entry name" value="TCS_sensor_his_kinase"/>
</dbReference>
<keyword evidence="10" id="KW-0472">Membrane</keyword>
<feature type="domain" description="HAMP" evidence="12">
    <location>
        <begin position="186"/>
        <end position="237"/>
    </location>
</feature>
<keyword evidence="9" id="KW-0902">Two-component regulatory system</keyword>
<evidence type="ECO:0000256" key="3">
    <source>
        <dbReference type="ARBA" id="ARBA00012438"/>
    </source>
</evidence>
<gene>
    <name evidence="13" type="ORF">HNP60_000775</name>
</gene>
<evidence type="ECO:0000256" key="1">
    <source>
        <dbReference type="ARBA" id="ARBA00000085"/>
    </source>
</evidence>
<keyword evidence="6 10" id="KW-0812">Transmembrane</keyword>
<dbReference type="PROSITE" id="PS50885">
    <property type="entry name" value="HAMP"/>
    <property type="match status" value="1"/>
</dbReference>
<dbReference type="SUPFAM" id="SSF55874">
    <property type="entry name" value="ATPase domain of HSP90 chaperone/DNA topoisomerase II/histidine kinase"/>
    <property type="match status" value="1"/>
</dbReference>
<dbReference type="InterPro" id="IPR036890">
    <property type="entry name" value="HATPase_C_sf"/>
</dbReference>
<evidence type="ECO:0000256" key="5">
    <source>
        <dbReference type="ARBA" id="ARBA00022679"/>
    </source>
</evidence>
<dbReference type="EMBL" id="JACHKA010000001">
    <property type="protein sequence ID" value="MBB5984801.1"/>
    <property type="molecule type" value="Genomic_DNA"/>
</dbReference>
<dbReference type="Pfam" id="PF02518">
    <property type="entry name" value="HATPase_c"/>
    <property type="match status" value="1"/>
</dbReference>
<keyword evidence="8 10" id="KW-1133">Transmembrane helix</keyword>
<dbReference type="InterPro" id="IPR036097">
    <property type="entry name" value="HisK_dim/P_sf"/>
</dbReference>